<sequence>MATAFQTRASMTGSVFSAAGAARQQAAPPDIEFSLEASKAKVAKALLEGAPASSAALARFLAGALFDRLLRTLLLMFAARFQRGALARCVERARQQHLEGYHAALISGRMAELEREEAAQRASLAQPWAELLLRHSSFRRPQRDRQFFEAVFSALEGGLLEALGRLGHDAEVSTELGALFRGPFNAAARRHRPPRSVDTLGVEQIWALKHEGGDRALRGKLIASLAEKASTLSVSVAALSNTPLVASAITSPIVARGALADPKRRDELLHLPHAARRRGANSGPGGAGVGAGAQGSMGGGRLGWEAAQQGRTALQVSPRREGGASGAPRAAVAAVGSGGAQAARTPGGGTPAAPRPTAALAAPGAAPGAAVVASGRALQAVAAALPEAAGLPLDEGLAYLILLTRHVQYGPSMGLTA</sequence>
<feature type="compositionally biased region" description="Low complexity" evidence="1">
    <location>
        <begin position="326"/>
        <end position="354"/>
    </location>
</feature>
<evidence type="ECO:0000313" key="3">
    <source>
        <dbReference type="Proteomes" id="UP000247498"/>
    </source>
</evidence>
<feature type="compositionally biased region" description="Gly residues" evidence="1">
    <location>
        <begin position="282"/>
        <end position="302"/>
    </location>
</feature>
<keyword evidence="3" id="KW-1185">Reference proteome</keyword>
<evidence type="ECO:0000313" key="2">
    <source>
        <dbReference type="EMBL" id="GBF94644.1"/>
    </source>
</evidence>
<dbReference type="AlphaFoldDB" id="A0A2V0P448"/>
<feature type="region of interest" description="Disordered" evidence="1">
    <location>
        <begin position="276"/>
        <end position="354"/>
    </location>
</feature>
<evidence type="ECO:0000256" key="1">
    <source>
        <dbReference type="SAM" id="MobiDB-lite"/>
    </source>
</evidence>
<reference evidence="2 3" key="1">
    <citation type="journal article" date="2018" name="Sci. Rep.">
        <title>Raphidocelis subcapitata (=Pseudokirchneriella subcapitata) provides an insight into genome evolution and environmental adaptations in the Sphaeropleales.</title>
        <authorList>
            <person name="Suzuki S."/>
            <person name="Yamaguchi H."/>
            <person name="Nakajima N."/>
            <person name="Kawachi M."/>
        </authorList>
    </citation>
    <scope>NUCLEOTIDE SEQUENCE [LARGE SCALE GENOMIC DNA]</scope>
    <source>
        <strain evidence="2 3">NIES-35</strain>
    </source>
</reference>
<organism evidence="2 3">
    <name type="scientific">Raphidocelis subcapitata</name>
    <dbReference type="NCBI Taxonomy" id="307507"/>
    <lineage>
        <taxon>Eukaryota</taxon>
        <taxon>Viridiplantae</taxon>
        <taxon>Chlorophyta</taxon>
        <taxon>core chlorophytes</taxon>
        <taxon>Chlorophyceae</taxon>
        <taxon>CS clade</taxon>
        <taxon>Sphaeropleales</taxon>
        <taxon>Selenastraceae</taxon>
        <taxon>Raphidocelis</taxon>
    </lineage>
</organism>
<gene>
    <name evidence="2" type="ORF">Rsub_07380</name>
</gene>
<name>A0A2V0P448_9CHLO</name>
<dbReference type="OrthoDB" id="536284at2759"/>
<dbReference type="EMBL" id="BDRX01000054">
    <property type="protein sequence ID" value="GBF94644.1"/>
    <property type="molecule type" value="Genomic_DNA"/>
</dbReference>
<comment type="caution">
    <text evidence="2">The sequence shown here is derived from an EMBL/GenBank/DDBJ whole genome shotgun (WGS) entry which is preliminary data.</text>
</comment>
<proteinExistence type="predicted"/>
<dbReference type="InParanoid" id="A0A2V0P448"/>
<accession>A0A2V0P448</accession>
<protein>
    <submittedName>
        <fullName evidence="2">Uncharacterized protein</fullName>
    </submittedName>
</protein>
<dbReference type="Proteomes" id="UP000247498">
    <property type="component" value="Unassembled WGS sequence"/>
</dbReference>